<sequence>MIQNQLTWECRSKQQDPWGQGHPVVDPVLVSLPTFPSPGDLSRGGDQTLHHPRKKTRSCHSEMEKKVL</sequence>
<protein>
    <submittedName>
        <fullName evidence="2">Uncharacterized protein</fullName>
    </submittedName>
</protein>
<proteinExistence type="predicted"/>
<evidence type="ECO:0000313" key="2">
    <source>
        <dbReference type="EMBL" id="KAH3818734.1"/>
    </source>
</evidence>
<feature type="compositionally biased region" description="Basic and acidic residues" evidence="1">
    <location>
        <begin position="59"/>
        <end position="68"/>
    </location>
</feature>
<evidence type="ECO:0000313" key="3">
    <source>
        <dbReference type="Proteomes" id="UP000828390"/>
    </source>
</evidence>
<dbReference type="AlphaFoldDB" id="A0A9D4JQ61"/>
<keyword evidence="3" id="KW-1185">Reference proteome</keyword>
<comment type="caution">
    <text evidence="2">The sequence shown here is derived from an EMBL/GenBank/DDBJ whole genome shotgun (WGS) entry which is preliminary data.</text>
</comment>
<reference evidence="2" key="2">
    <citation type="submission" date="2020-11" db="EMBL/GenBank/DDBJ databases">
        <authorList>
            <person name="McCartney M.A."/>
            <person name="Auch B."/>
            <person name="Kono T."/>
            <person name="Mallez S."/>
            <person name="Becker A."/>
            <person name="Gohl D.M."/>
            <person name="Silverstein K.A.T."/>
            <person name="Koren S."/>
            <person name="Bechman K.B."/>
            <person name="Herman A."/>
            <person name="Abrahante J.E."/>
            <person name="Garbe J."/>
        </authorList>
    </citation>
    <scope>NUCLEOTIDE SEQUENCE</scope>
    <source>
        <strain evidence="2">Duluth1</strain>
        <tissue evidence="2">Whole animal</tissue>
    </source>
</reference>
<evidence type="ECO:0000256" key="1">
    <source>
        <dbReference type="SAM" id="MobiDB-lite"/>
    </source>
</evidence>
<organism evidence="2 3">
    <name type="scientific">Dreissena polymorpha</name>
    <name type="common">Zebra mussel</name>
    <name type="synonym">Mytilus polymorpha</name>
    <dbReference type="NCBI Taxonomy" id="45954"/>
    <lineage>
        <taxon>Eukaryota</taxon>
        <taxon>Metazoa</taxon>
        <taxon>Spiralia</taxon>
        <taxon>Lophotrochozoa</taxon>
        <taxon>Mollusca</taxon>
        <taxon>Bivalvia</taxon>
        <taxon>Autobranchia</taxon>
        <taxon>Heteroconchia</taxon>
        <taxon>Euheterodonta</taxon>
        <taxon>Imparidentia</taxon>
        <taxon>Neoheterodontei</taxon>
        <taxon>Myida</taxon>
        <taxon>Dreissenoidea</taxon>
        <taxon>Dreissenidae</taxon>
        <taxon>Dreissena</taxon>
    </lineage>
</organism>
<feature type="region of interest" description="Disordered" evidence="1">
    <location>
        <begin position="33"/>
        <end position="68"/>
    </location>
</feature>
<reference evidence="2" key="1">
    <citation type="journal article" date="2019" name="bioRxiv">
        <title>The Genome of the Zebra Mussel, Dreissena polymorpha: A Resource for Invasive Species Research.</title>
        <authorList>
            <person name="McCartney M.A."/>
            <person name="Auch B."/>
            <person name="Kono T."/>
            <person name="Mallez S."/>
            <person name="Zhang Y."/>
            <person name="Obille A."/>
            <person name="Becker A."/>
            <person name="Abrahante J.E."/>
            <person name="Garbe J."/>
            <person name="Badalamenti J.P."/>
            <person name="Herman A."/>
            <person name="Mangelson H."/>
            <person name="Liachko I."/>
            <person name="Sullivan S."/>
            <person name="Sone E.D."/>
            <person name="Koren S."/>
            <person name="Silverstein K.A.T."/>
            <person name="Beckman K.B."/>
            <person name="Gohl D.M."/>
        </authorList>
    </citation>
    <scope>NUCLEOTIDE SEQUENCE</scope>
    <source>
        <strain evidence="2">Duluth1</strain>
        <tissue evidence="2">Whole animal</tissue>
    </source>
</reference>
<dbReference type="Proteomes" id="UP000828390">
    <property type="component" value="Unassembled WGS sequence"/>
</dbReference>
<gene>
    <name evidence="2" type="ORF">DPMN_120459</name>
</gene>
<name>A0A9D4JQ61_DREPO</name>
<dbReference type="EMBL" id="JAIWYP010000005">
    <property type="protein sequence ID" value="KAH3818734.1"/>
    <property type="molecule type" value="Genomic_DNA"/>
</dbReference>
<accession>A0A9D4JQ61</accession>